<dbReference type="GO" id="GO:0016020">
    <property type="term" value="C:membrane"/>
    <property type="evidence" value="ECO:0007669"/>
    <property type="project" value="UniProtKB-SubCell"/>
</dbReference>
<dbReference type="RefSeq" id="XP_010248447.1">
    <property type="nucleotide sequence ID" value="XM_010250145.1"/>
</dbReference>
<evidence type="ECO:0000256" key="4">
    <source>
        <dbReference type="ARBA" id="ARBA00023136"/>
    </source>
</evidence>
<dbReference type="GO" id="GO:0098542">
    <property type="term" value="P:defense response to other organism"/>
    <property type="evidence" value="ECO:0007669"/>
    <property type="project" value="InterPro"/>
</dbReference>
<evidence type="ECO:0000313" key="6">
    <source>
        <dbReference type="RefSeq" id="XP_010248447.1"/>
    </source>
</evidence>
<name>A0A1U7ZBB1_NELNU</name>
<dbReference type="KEGG" id="nnu:104591349"/>
<gene>
    <name evidence="6" type="primary">LOC104591349</name>
</gene>
<evidence type="ECO:0000256" key="3">
    <source>
        <dbReference type="ARBA" id="ARBA00022989"/>
    </source>
</evidence>
<keyword evidence="3" id="KW-1133">Transmembrane helix</keyword>
<dbReference type="OrthoDB" id="695142at2759"/>
<dbReference type="eggNOG" id="ENOG502RZJV">
    <property type="taxonomic scope" value="Eukaryota"/>
</dbReference>
<evidence type="ECO:0000256" key="2">
    <source>
        <dbReference type="ARBA" id="ARBA00022692"/>
    </source>
</evidence>
<dbReference type="Proteomes" id="UP000189703">
    <property type="component" value="Unplaced"/>
</dbReference>
<accession>A0A1U7ZBB1</accession>
<protein>
    <submittedName>
        <fullName evidence="6">NDR1/HIN1-Like protein 3-like</fullName>
    </submittedName>
</protein>
<keyword evidence="4" id="KW-0472">Membrane</keyword>
<sequence>MEDPNKPVTGYPPGYHQGQSSYNSNGYPPAQSSYSAASTATGTSYPYTAPLPAAYYNTNPYYTPPYDQRRTTFFRRFIAAIIAVFLIIGAITFIVWLVLHPHVPEFRVDSVSVSSLNINNSQVTGNWDVGFTVRNPNKKMSVHYDNMFSTLFYRRQSLSDTSLPPLSQGKKNETTVRARFAASSGYIGDAASALASDRSSGSVSFNVNIGAWVWFKAGAWRTRRHLLRVFCEDLKVGFSSNTQTGVLSGGPKNCEVDL</sequence>
<reference evidence="6" key="1">
    <citation type="submission" date="2025-08" db="UniProtKB">
        <authorList>
            <consortium name="RefSeq"/>
        </authorList>
    </citation>
    <scope>IDENTIFICATION</scope>
</reference>
<dbReference type="GeneID" id="104591349"/>
<keyword evidence="2" id="KW-0812">Transmembrane</keyword>
<dbReference type="PANTHER" id="PTHR31234">
    <property type="entry name" value="LATE EMBRYOGENESIS ABUNDANT (LEA) HYDROXYPROLINE-RICH GLYCOPROTEIN FAMILY"/>
    <property type="match status" value="1"/>
</dbReference>
<dbReference type="InterPro" id="IPR004864">
    <property type="entry name" value="LEA_2"/>
</dbReference>
<dbReference type="Pfam" id="PF03168">
    <property type="entry name" value="LEA_2"/>
    <property type="match status" value="1"/>
</dbReference>
<dbReference type="AlphaFoldDB" id="A0A1U7ZBB1"/>
<dbReference type="PANTHER" id="PTHR31234:SF55">
    <property type="entry name" value="LATE EMBRYOGENESIS ABUNDANT (LEA) HYDROXYPROLINE-RICH GLYCOPROTEIN FAMILY"/>
    <property type="match status" value="1"/>
</dbReference>
<evidence type="ECO:0000313" key="5">
    <source>
        <dbReference type="Proteomes" id="UP000189703"/>
    </source>
</evidence>
<organism evidence="5 6">
    <name type="scientific">Nelumbo nucifera</name>
    <name type="common">Sacred lotus</name>
    <dbReference type="NCBI Taxonomy" id="4432"/>
    <lineage>
        <taxon>Eukaryota</taxon>
        <taxon>Viridiplantae</taxon>
        <taxon>Streptophyta</taxon>
        <taxon>Embryophyta</taxon>
        <taxon>Tracheophyta</taxon>
        <taxon>Spermatophyta</taxon>
        <taxon>Magnoliopsida</taxon>
        <taxon>Proteales</taxon>
        <taxon>Nelumbonaceae</taxon>
        <taxon>Nelumbo</taxon>
    </lineage>
</organism>
<dbReference type="InterPro" id="IPR044839">
    <property type="entry name" value="NDR1-like"/>
</dbReference>
<dbReference type="FunCoup" id="A0A1U7ZBB1">
    <property type="interactions" value="1082"/>
</dbReference>
<keyword evidence="5" id="KW-1185">Reference proteome</keyword>
<dbReference type="OMA" id="FFATMIC"/>
<comment type="subcellular location">
    <subcellularLocation>
        <location evidence="1">Membrane</location>
        <topology evidence="1">Single-pass membrane protein</topology>
    </subcellularLocation>
</comment>
<proteinExistence type="predicted"/>
<evidence type="ECO:0000256" key="1">
    <source>
        <dbReference type="ARBA" id="ARBA00004167"/>
    </source>
</evidence>